<keyword evidence="2" id="KW-1185">Reference proteome</keyword>
<comment type="caution">
    <text evidence="1">The sequence shown here is derived from an EMBL/GenBank/DDBJ whole genome shotgun (WGS) entry which is preliminary data.</text>
</comment>
<gene>
    <name evidence="1" type="ORF">PR048_031391</name>
</gene>
<dbReference type="Proteomes" id="UP001159363">
    <property type="component" value="Chromosome 14"/>
</dbReference>
<evidence type="ECO:0000313" key="1">
    <source>
        <dbReference type="EMBL" id="KAJ8867589.1"/>
    </source>
</evidence>
<evidence type="ECO:0000313" key="2">
    <source>
        <dbReference type="Proteomes" id="UP001159363"/>
    </source>
</evidence>
<name>A0ABQ9G559_9NEOP</name>
<protein>
    <submittedName>
        <fullName evidence="1">Uncharacterized protein</fullName>
    </submittedName>
</protein>
<dbReference type="EMBL" id="JARBHB010000015">
    <property type="protein sequence ID" value="KAJ8867589.1"/>
    <property type="molecule type" value="Genomic_DNA"/>
</dbReference>
<sequence>MYPVETTGKQQLVEKQRGIGLHPMVLAFNLVHSKRKGFFIGLPPNRMPINFLVQSFSCGSLKAIEILYIKLDKMKLLESSRFEAINNALFIQTGDSKICGR</sequence>
<organism evidence="1 2">
    <name type="scientific">Dryococelus australis</name>
    <dbReference type="NCBI Taxonomy" id="614101"/>
    <lineage>
        <taxon>Eukaryota</taxon>
        <taxon>Metazoa</taxon>
        <taxon>Ecdysozoa</taxon>
        <taxon>Arthropoda</taxon>
        <taxon>Hexapoda</taxon>
        <taxon>Insecta</taxon>
        <taxon>Pterygota</taxon>
        <taxon>Neoptera</taxon>
        <taxon>Polyneoptera</taxon>
        <taxon>Phasmatodea</taxon>
        <taxon>Verophasmatodea</taxon>
        <taxon>Anareolatae</taxon>
        <taxon>Phasmatidae</taxon>
        <taxon>Eurycanthinae</taxon>
        <taxon>Dryococelus</taxon>
    </lineage>
</organism>
<accession>A0ABQ9G559</accession>
<reference evidence="1 2" key="1">
    <citation type="submission" date="2023-02" db="EMBL/GenBank/DDBJ databases">
        <title>LHISI_Scaffold_Assembly.</title>
        <authorList>
            <person name="Stuart O.P."/>
            <person name="Cleave R."/>
            <person name="Magrath M.J.L."/>
            <person name="Mikheyev A.S."/>
        </authorList>
    </citation>
    <scope>NUCLEOTIDE SEQUENCE [LARGE SCALE GENOMIC DNA]</scope>
    <source>
        <strain evidence="1">Daus_M_001</strain>
        <tissue evidence="1">Leg muscle</tissue>
    </source>
</reference>
<proteinExistence type="predicted"/>